<keyword evidence="3" id="KW-0808">Transferase</keyword>
<dbReference type="SUPFAM" id="SSF52833">
    <property type="entry name" value="Thioredoxin-like"/>
    <property type="match status" value="1"/>
</dbReference>
<reference evidence="3 4" key="1">
    <citation type="submission" date="2018-07" db="EMBL/GenBank/DDBJ databases">
        <title>Corallincola holothuriorum sp. nov., a new facultative anaerobe isolated from sea cucumber Apostichopus japonicus.</title>
        <authorList>
            <person name="Xia H."/>
        </authorList>
    </citation>
    <scope>NUCLEOTIDE SEQUENCE [LARGE SCALE GENOMIC DNA]</scope>
    <source>
        <strain evidence="3 4">C4</strain>
    </source>
</reference>
<evidence type="ECO:0000259" key="1">
    <source>
        <dbReference type="Pfam" id="PF17171"/>
    </source>
</evidence>
<sequence length="232" mass="26590">MIDLYQFPPSLGVPNASSLCLKLETFLKIAGLDYRNHYGADLRNAPKSKMPYVVMNGKVLGDSELIIEHLLANEAKQVDAWLTQEQKAISKSFSRLCNEHLYWVLVYSRWQDDTGWAHIKQEFFKPLPGIIRPLVATVLRRKIKRDLWGQGLSRHSAKEIWQIADKDLQALSFYLADKSYMMGEQPCSVDASVFGVLANVCLSKPSTPLTQLSHNYPNLNQYCDRMMARFYE</sequence>
<organism evidence="3 4">
    <name type="scientific">Corallincola holothuriorum</name>
    <dbReference type="NCBI Taxonomy" id="2282215"/>
    <lineage>
        <taxon>Bacteria</taxon>
        <taxon>Pseudomonadati</taxon>
        <taxon>Pseudomonadota</taxon>
        <taxon>Gammaproteobacteria</taxon>
        <taxon>Alteromonadales</taxon>
        <taxon>Psychromonadaceae</taxon>
        <taxon>Corallincola</taxon>
    </lineage>
</organism>
<dbReference type="Pfam" id="PF17171">
    <property type="entry name" value="GST_C_6"/>
    <property type="match status" value="1"/>
</dbReference>
<accession>A0A368NSR1</accession>
<gene>
    <name evidence="3" type="ORF">DU002_01970</name>
</gene>
<keyword evidence="4" id="KW-1185">Reference proteome</keyword>
<proteinExistence type="predicted"/>
<dbReference type="InterPro" id="IPR036249">
    <property type="entry name" value="Thioredoxin-like_sf"/>
</dbReference>
<dbReference type="SUPFAM" id="SSF47616">
    <property type="entry name" value="GST C-terminal domain-like"/>
    <property type="match status" value="1"/>
</dbReference>
<dbReference type="InterPro" id="IPR026928">
    <property type="entry name" value="FAX/IsoI-like"/>
</dbReference>
<comment type="caution">
    <text evidence="3">The sequence shown here is derived from an EMBL/GenBank/DDBJ whole genome shotgun (WGS) entry which is preliminary data.</text>
</comment>
<dbReference type="InterPro" id="IPR012336">
    <property type="entry name" value="Thioredoxin-like_fold"/>
</dbReference>
<dbReference type="Proteomes" id="UP000252558">
    <property type="component" value="Unassembled WGS sequence"/>
</dbReference>
<evidence type="ECO:0000259" key="2">
    <source>
        <dbReference type="Pfam" id="PF17172"/>
    </source>
</evidence>
<dbReference type="PANTHER" id="PTHR12289">
    <property type="entry name" value="METAXIN RELATED"/>
    <property type="match status" value="1"/>
</dbReference>
<dbReference type="PANTHER" id="PTHR12289:SF41">
    <property type="entry name" value="FAILED AXON CONNECTIONS-RELATED"/>
    <property type="match status" value="1"/>
</dbReference>
<dbReference type="SFLD" id="SFLDG01200">
    <property type="entry name" value="SUF1.1"/>
    <property type="match status" value="1"/>
</dbReference>
<dbReference type="InterPro" id="IPR036282">
    <property type="entry name" value="Glutathione-S-Trfase_C_sf"/>
</dbReference>
<name>A0A368NSR1_9GAMM</name>
<dbReference type="InterPro" id="IPR040079">
    <property type="entry name" value="Glutathione_S-Trfase"/>
</dbReference>
<dbReference type="GO" id="GO:0016740">
    <property type="term" value="F:transferase activity"/>
    <property type="evidence" value="ECO:0007669"/>
    <property type="project" value="UniProtKB-KW"/>
</dbReference>
<dbReference type="SFLD" id="SFLDG01180">
    <property type="entry name" value="SUF1"/>
    <property type="match status" value="1"/>
</dbReference>
<feature type="domain" description="Metaxin glutathione S-transferase" evidence="1">
    <location>
        <begin position="164"/>
        <end position="226"/>
    </location>
</feature>
<dbReference type="CDD" id="cd03193">
    <property type="entry name" value="GST_C_Metaxin"/>
    <property type="match status" value="1"/>
</dbReference>
<dbReference type="RefSeq" id="WP_114336662.1">
    <property type="nucleotide sequence ID" value="NZ_QPID01000001.1"/>
</dbReference>
<protein>
    <submittedName>
        <fullName evidence="3">Glutathione S-transferase family protein</fullName>
    </submittedName>
</protein>
<dbReference type="CDD" id="cd03080">
    <property type="entry name" value="GST_N_Metaxin_like"/>
    <property type="match status" value="1"/>
</dbReference>
<evidence type="ECO:0000313" key="4">
    <source>
        <dbReference type="Proteomes" id="UP000252558"/>
    </source>
</evidence>
<feature type="domain" description="Thioredoxin-like fold" evidence="2">
    <location>
        <begin position="20"/>
        <end position="114"/>
    </location>
</feature>
<dbReference type="Gene3D" id="1.20.1050.10">
    <property type="match status" value="1"/>
</dbReference>
<dbReference type="InterPro" id="IPR033468">
    <property type="entry name" value="Metaxin_GST"/>
</dbReference>
<dbReference type="InterPro" id="IPR050931">
    <property type="entry name" value="Mito_Protein_Transport_Metaxin"/>
</dbReference>
<dbReference type="EMBL" id="QPID01000001">
    <property type="protein sequence ID" value="RCU52754.1"/>
    <property type="molecule type" value="Genomic_DNA"/>
</dbReference>
<dbReference type="SFLD" id="SFLDS00019">
    <property type="entry name" value="Glutathione_Transferase_(cytos"/>
    <property type="match status" value="1"/>
</dbReference>
<dbReference type="AlphaFoldDB" id="A0A368NSR1"/>
<dbReference type="OrthoDB" id="9810080at2"/>
<dbReference type="Pfam" id="PF17172">
    <property type="entry name" value="GST_N_4"/>
    <property type="match status" value="1"/>
</dbReference>
<evidence type="ECO:0000313" key="3">
    <source>
        <dbReference type="EMBL" id="RCU52754.1"/>
    </source>
</evidence>